<proteinExistence type="predicted"/>
<name>A0AA38ITK7_9CUCU</name>
<gene>
    <name evidence="2" type="ORF">Zmor_004571</name>
    <name evidence="3" type="ORF">Zmor_006034</name>
</gene>
<dbReference type="Pfam" id="PF21787">
    <property type="entry name" value="TNP-like_RNaseH_N"/>
    <property type="match status" value="1"/>
</dbReference>
<dbReference type="EMBL" id="JALNTZ010000002">
    <property type="protein sequence ID" value="KAJ3661646.1"/>
    <property type="molecule type" value="Genomic_DNA"/>
</dbReference>
<dbReference type="EMBL" id="JALNTZ010000002">
    <property type="protein sequence ID" value="KAJ3660101.1"/>
    <property type="molecule type" value="Genomic_DNA"/>
</dbReference>
<evidence type="ECO:0000313" key="2">
    <source>
        <dbReference type="EMBL" id="KAJ3660101.1"/>
    </source>
</evidence>
<evidence type="ECO:0000313" key="4">
    <source>
        <dbReference type="Proteomes" id="UP001168821"/>
    </source>
</evidence>
<reference evidence="2" key="1">
    <citation type="journal article" date="2023" name="G3 (Bethesda)">
        <title>Whole genome assemblies of Zophobas morio and Tenebrio molitor.</title>
        <authorList>
            <person name="Kaur S."/>
            <person name="Stinson S.A."/>
            <person name="diCenzo G.C."/>
        </authorList>
    </citation>
    <scope>NUCLEOTIDE SEQUENCE</scope>
    <source>
        <strain evidence="2">QUZm001</strain>
    </source>
</reference>
<dbReference type="AlphaFoldDB" id="A0AA38ITK7"/>
<dbReference type="InterPro" id="IPR048365">
    <property type="entry name" value="TNP-like_RNaseH_N"/>
</dbReference>
<evidence type="ECO:0000313" key="3">
    <source>
        <dbReference type="EMBL" id="KAJ3661646.1"/>
    </source>
</evidence>
<organism evidence="2 4">
    <name type="scientific">Zophobas morio</name>
    <dbReference type="NCBI Taxonomy" id="2755281"/>
    <lineage>
        <taxon>Eukaryota</taxon>
        <taxon>Metazoa</taxon>
        <taxon>Ecdysozoa</taxon>
        <taxon>Arthropoda</taxon>
        <taxon>Hexapoda</taxon>
        <taxon>Insecta</taxon>
        <taxon>Pterygota</taxon>
        <taxon>Neoptera</taxon>
        <taxon>Endopterygota</taxon>
        <taxon>Coleoptera</taxon>
        <taxon>Polyphaga</taxon>
        <taxon>Cucujiformia</taxon>
        <taxon>Tenebrionidae</taxon>
        <taxon>Zophobas</taxon>
    </lineage>
</organism>
<sequence length="173" mass="19754">MVVKESIRYSKAEDRIFGLETLPKVNTITKKPVIANQLLCFIIHGISTKYVIPASYYFHKKLSSKELHKLALEVLQLLAECQFMVVRIVGDNHKNNVALFKHFGNGCLQTCIPHPFSVGLKLFFSFDYCHLIKNARNIFLDHDMASEDGIISANYLRELAEIQGNLVVKPVRY</sequence>
<comment type="caution">
    <text evidence="2">The sequence shown here is derived from an EMBL/GenBank/DDBJ whole genome shotgun (WGS) entry which is preliminary data.</text>
</comment>
<evidence type="ECO:0000259" key="1">
    <source>
        <dbReference type="Pfam" id="PF21787"/>
    </source>
</evidence>
<dbReference type="Proteomes" id="UP001168821">
    <property type="component" value="Unassembled WGS sequence"/>
</dbReference>
<feature type="domain" description="Transposable element P transposase-like RNase H" evidence="1">
    <location>
        <begin position="1"/>
        <end position="104"/>
    </location>
</feature>
<protein>
    <recommendedName>
        <fullName evidence="1">Transposable element P transposase-like RNase H domain-containing protein</fullName>
    </recommendedName>
</protein>
<keyword evidence="4" id="KW-1185">Reference proteome</keyword>
<accession>A0AA38ITK7</accession>